<keyword evidence="2" id="KW-1185">Reference proteome</keyword>
<organism evidence="1 2">
    <name type="scientific">Trichinella papuae</name>
    <dbReference type="NCBI Taxonomy" id="268474"/>
    <lineage>
        <taxon>Eukaryota</taxon>
        <taxon>Metazoa</taxon>
        <taxon>Ecdysozoa</taxon>
        <taxon>Nematoda</taxon>
        <taxon>Enoplea</taxon>
        <taxon>Dorylaimia</taxon>
        <taxon>Trichinellida</taxon>
        <taxon>Trichinellidae</taxon>
        <taxon>Trichinella</taxon>
    </lineage>
</organism>
<dbReference type="EMBL" id="JYDO01000049">
    <property type="protein sequence ID" value="KRZ74519.1"/>
    <property type="molecule type" value="Genomic_DNA"/>
</dbReference>
<sequence length="111" mass="11939">MFELIERKESDRFSVGLSFSLVCASVAAAAAAADYCSLAQLSLADDDRTNNWTALGLDALLNSNFTAASWLDISHSERKGRANTAATTYSIDTLRTILQYTSSSSSSSFLL</sequence>
<comment type="caution">
    <text evidence="1">The sequence shown here is derived from an EMBL/GenBank/DDBJ whole genome shotgun (WGS) entry which is preliminary data.</text>
</comment>
<evidence type="ECO:0000313" key="1">
    <source>
        <dbReference type="EMBL" id="KRZ74519.1"/>
    </source>
</evidence>
<gene>
    <name evidence="1" type="ORF">T10_4014</name>
</gene>
<name>A0A0V1MRX9_9BILA</name>
<proteinExistence type="predicted"/>
<protein>
    <submittedName>
        <fullName evidence="1">Uncharacterized protein</fullName>
    </submittedName>
</protein>
<evidence type="ECO:0000313" key="2">
    <source>
        <dbReference type="Proteomes" id="UP000054843"/>
    </source>
</evidence>
<dbReference type="Proteomes" id="UP000054843">
    <property type="component" value="Unassembled WGS sequence"/>
</dbReference>
<accession>A0A0V1MRX9</accession>
<dbReference type="AlphaFoldDB" id="A0A0V1MRX9"/>
<reference evidence="1 2" key="1">
    <citation type="submission" date="2015-01" db="EMBL/GenBank/DDBJ databases">
        <title>Evolution of Trichinella species and genotypes.</title>
        <authorList>
            <person name="Korhonen P.K."/>
            <person name="Edoardo P."/>
            <person name="Giuseppe L.R."/>
            <person name="Gasser R.B."/>
        </authorList>
    </citation>
    <scope>NUCLEOTIDE SEQUENCE [LARGE SCALE GENOMIC DNA]</scope>
    <source>
        <strain evidence="1">ISS1980</strain>
    </source>
</reference>